<dbReference type="InterPro" id="IPR004107">
    <property type="entry name" value="Integrase_SAM-like_N"/>
</dbReference>
<evidence type="ECO:0000256" key="3">
    <source>
        <dbReference type="ARBA" id="ARBA00023172"/>
    </source>
</evidence>
<dbReference type="EMBL" id="FCOX02000208">
    <property type="protein sequence ID" value="SAL07351.1"/>
    <property type="molecule type" value="Genomic_DNA"/>
</dbReference>
<dbReference type="PROSITE" id="PS51898">
    <property type="entry name" value="TYR_RECOMBINASE"/>
    <property type="match status" value="1"/>
</dbReference>
<keyword evidence="1" id="KW-0229">DNA integration</keyword>
<dbReference type="InterPro" id="IPR010998">
    <property type="entry name" value="Integrase_recombinase_N"/>
</dbReference>
<dbReference type="Pfam" id="PF00589">
    <property type="entry name" value="Phage_integrase"/>
    <property type="match status" value="1"/>
</dbReference>
<keyword evidence="3" id="KW-0233">DNA recombination</keyword>
<dbReference type="InterPro" id="IPR002104">
    <property type="entry name" value="Integrase_catalytic"/>
</dbReference>
<evidence type="ECO:0000259" key="5">
    <source>
        <dbReference type="PROSITE" id="PS51898"/>
    </source>
</evidence>
<dbReference type="PROSITE" id="PS51900">
    <property type="entry name" value="CB"/>
    <property type="match status" value="2"/>
</dbReference>
<dbReference type="AlphaFoldDB" id="A0A158EKC0"/>
<dbReference type="Pfam" id="PF13495">
    <property type="entry name" value="Phage_int_SAM_4"/>
    <property type="match status" value="1"/>
</dbReference>
<evidence type="ECO:0000256" key="1">
    <source>
        <dbReference type="ARBA" id="ARBA00022908"/>
    </source>
</evidence>
<evidence type="ECO:0000259" key="6">
    <source>
        <dbReference type="PROSITE" id="PS51900"/>
    </source>
</evidence>
<dbReference type="InterPro" id="IPR011010">
    <property type="entry name" value="DNA_brk_join_enz"/>
</dbReference>
<evidence type="ECO:0000256" key="2">
    <source>
        <dbReference type="ARBA" id="ARBA00023125"/>
    </source>
</evidence>
<dbReference type="GO" id="GO:0003677">
    <property type="term" value="F:DNA binding"/>
    <property type="evidence" value="ECO:0007669"/>
    <property type="project" value="UniProtKB-UniRule"/>
</dbReference>
<evidence type="ECO:0000313" key="7">
    <source>
        <dbReference type="EMBL" id="SAL07351.1"/>
    </source>
</evidence>
<name>A0A158EKC0_9BURK</name>
<feature type="domain" description="Tyr recombinase" evidence="5">
    <location>
        <begin position="222"/>
        <end position="407"/>
    </location>
</feature>
<protein>
    <submittedName>
        <fullName evidence="7">Integrase family protein</fullName>
    </submittedName>
</protein>
<organism evidence="7 8">
    <name type="scientific">Caballeronia calidae</name>
    <dbReference type="NCBI Taxonomy" id="1777139"/>
    <lineage>
        <taxon>Bacteria</taxon>
        <taxon>Pseudomonadati</taxon>
        <taxon>Pseudomonadota</taxon>
        <taxon>Betaproteobacteria</taxon>
        <taxon>Burkholderiales</taxon>
        <taxon>Burkholderiaceae</taxon>
        <taxon>Caballeronia</taxon>
    </lineage>
</organism>
<feature type="domain" description="Core-binding (CB)" evidence="6">
    <location>
        <begin position="115"/>
        <end position="199"/>
    </location>
</feature>
<keyword evidence="2 4" id="KW-0238">DNA-binding</keyword>
<dbReference type="InterPro" id="IPR050090">
    <property type="entry name" value="Tyrosine_recombinase_XerCD"/>
</dbReference>
<dbReference type="InterPro" id="IPR013762">
    <property type="entry name" value="Integrase-like_cat_sf"/>
</dbReference>
<dbReference type="Proteomes" id="UP000071859">
    <property type="component" value="Unassembled WGS sequence"/>
</dbReference>
<gene>
    <name evidence="7" type="ORF">AWB78_08548</name>
</gene>
<dbReference type="Pfam" id="PF02899">
    <property type="entry name" value="Phage_int_SAM_1"/>
    <property type="match status" value="1"/>
</dbReference>
<dbReference type="Gene3D" id="1.10.443.10">
    <property type="entry name" value="Intergrase catalytic core"/>
    <property type="match status" value="1"/>
</dbReference>
<reference evidence="7" key="1">
    <citation type="submission" date="2016-01" db="EMBL/GenBank/DDBJ databases">
        <authorList>
            <person name="Peeters C."/>
        </authorList>
    </citation>
    <scope>NUCLEOTIDE SEQUENCE</scope>
    <source>
        <strain evidence="7">LMG 29321</strain>
    </source>
</reference>
<evidence type="ECO:0000313" key="8">
    <source>
        <dbReference type="Proteomes" id="UP000071859"/>
    </source>
</evidence>
<sequence length="411" mass="46321">MVTQSCATKYPKRTPTTRDIWRVWRADRSVSASTARQYLYWILRFRRYCNSLGLDEADELTRDGLERFLHWYTHSRNVTAGYLAWAKSSFRSLRRVYEVIGRPLPPWKPVECRPAPLTAVLRDYAAHLGKHRGNPEVTVRKKLDHVGKLLEHLHCSGKSWRQLTLPEIDAFLIGCACRYAPSTTADIASTVRSFARFLLVSGRIRTDLADAVISPVKRPLENPRQALPWQDVQRLLRAVDTGTARGLRDHALLLMMSTYGLGAGEVIGLQLQHIDWNSGTLQMLRPKTDVSFVLPLLPPVARVLARYLRHGRPAHTLTRHVFVQMKVPFGPLTSSSAVRHIIIKYATIAGIQAPYLGSHVLRYSNAARQLDVGAKARVLSDLLGHRDPGAVSAYVRIATQSLREVSLPVPR</sequence>
<dbReference type="Gene3D" id="1.10.150.130">
    <property type="match status" value="2"/>
</dbReference>
<comment type="caution">
    <text evidence="7">The sequence shown here is derived from an EMBL/GenBank/DDBJ whole genome shotgun (WGS) entry which is preliminary data.</text>
</comment>
<dbReference type="PANTHER" id="PTHR30349">
    <property type="entry name" value="PHAGE INTEGRASE-RELATED"/>
    <property type="match status" value="1"/>
</dbReference>
<dbReference type="SUPFAM" id="SSF56349">
    <property type="entry name" value="DNA breaking-rejoining enzymes"/>
    <property type="match status" value="1"/>
</dbReference>
<dbReference type="GO" id="GO:0006310">
    <property type="term" value="P:DNA recombination"/>
    <property type="evidence" value="ECO:0007669"/>
    <property type="project" value="UniProtKB-KW"/>
</dbReference>
<accession>A0A158EKC0</accession>
<feature type="domain" description="Core-binding (CB)" evidence="6">
    <location>
        <begin position="12"/>
        <end position="94"/>
    </location>
</feature>
<dbReference type="GO" id="GO:0015074">
    <property type="term" value="P:DNA integration"/>
    <property type="evidence" value="ECO:0007669"/>
    <property type="project" value="UniProtKB-KW"/>
</dbReference>
<evidence type="ECO:0000256" key="4">
    <source>
        <dbReference type="PROSITE-ProRule" id="PRU01248"/>
    </source>
</evidence>
<dbReference type="OrthoDB" id="8912821at2"/>
<proteinExistence type="predicted"/>
<dbReference type="PANTHER" id="PTHR30349:SF90">
    <property type="entry name" value="TYROSINE RECOMBINASE XERD"/>
    <property type="match status" value="1"/>
</dbReference>
<dbReference type="RefSeq" id="WP_062613147.1">
    <property type="nucleotide sequence ID" value="NZ_FCOX02000208.1"/>
</dbReference>
<dbReference type="InterPro" id="IPR044068">
    <property type="entry name" value="CB"/>
</dbReference>
<keyword evidence="8" id="KW-1185">Reference proteome</keyword>